<dbReference type="Pfam" id="PF12840">
    <property type="entry name" value="HTH_20"/>
    <property type="match status" value="1"/>
</dbReference>
<dbReference type="RefSeq" id="WP_009482173.1">
    <property type="nucleotide sequence ID" value="NZ_BAFE01000049.1"/>
</dbReference>
<dbReference type="EMBL" id="BAFE01000049">
    <property type="protein sequence ID" value="GAB48275.1"/>
    <property type="molecule type" value="Genomic_DNA"/>
</dbReference>
<dbReference type="InterPro" id="IPR001845">
    <property type="entry name" value="HTH_ArsR_DNA-bd_dom"/>
</dbReference>
<dbReference type="eggNOG" id="COG0640">
    <property type="taxonomic scope" value="Bacteria"/>
</dbReference>
<dbReference type="OrthoDB" id="7945987at2"/>
<reference evidence="2 3" key="1">
    <citation type="submission" date="2012-02" db="EMBL/GenBank/DDBJ databases">
        <title>Whole genome shotgun sequence of Mobilicoccus pelagius NBRC 104925.</title>
        <authorList>
            <person name="Yoshida Y."/>
            <person name="Hosoyama A."/>
            <person name="Tsuchikane K."/>
            <person name="Katsumata H."/>
            <person name="Yamazaki S."/>
            <person name="Fujita N."/>
        </authorList>
    </citation>
    <scope>NUCLEOTIDE SEQUENCE [LARGE SCALE GENOMIC DNA]</scope>
    <source>
        <strain evidence="2 3">NBRC 104925</strain>
    </source>
</reference>
<evidence type="ECO:0000313" key="3">
    <source>
        <dbReference type="Proteomes" id="UP000004367"/>
    </source>
</evidence>
<dbReference type="Gene3D" id="1.10.10.10">
    <property type="entry name" value="Winged helix-like DNA-binding domain superfamily/Winged helix DNA-binding domain"/>
    <property type="match status" value="1"/>
</dbReference>
<dbReference type="CDD" id="cd00090">
    <property type="entry name" value="HTH_ARSR"/>
    <property type="match status" value="1"/>
</dbReference>
<accession>H5URB7</accession>
<organism evidence="2 3">
    <name type="scientific">Mobilicoccus pelagius NBRC 104925</name>
    <dbReference type="NCBI Taxonomy" id="1089455"/>
    <lineage>
        <taxon>Bacteria</taxon>
        <taxon>Bacillati</taxon>
        <taxon>Actinomycetota</taxon>
        <taxon>Actinomycetes</taxon>
        <taxon>Micrococcales</taxon>
        <taxon>Dermatophilaceae</taxon>
        <taxon>Mobilicoccus</taxon>
    </lineage>
</organism>
<comment type="caution">
    <text evidence="2">The sequence shown here is derived from an EMBL/GenBank/DDBJ whole genome shotgun (WGS) entry which is preliminary data.</text>
</comment>
<sequence>MTATPYPSDASALRVLAHPLRTRLLAELRTVGPSTATDLARALDTNSGATSYHLRRLAEAGLVRDAGGTGRRRVWEASTEDRSFDTGDTDDDDAALDWLARDYIGHFTEKAHAWLTDSPEWPLAWQEACGLDDHLVLVTDEQLASLRADIAELFARYRRVGAGNPQAKRVTFYTCPLPVDPPPRQVEVD</sequence>
<dbReference type="GO" id="GO:0003700">
    <property type="term" value="F:DNA-binding transcription factor activity"/>
    <property type="evidence" value="ECO:0007669"/>
    <property type="project" value="InterPro"/>
</dbReference>
<evidence type="ECO:0000259" key="1">
    <source>
        <dbReference type="SMART" id="SM00418"/>
    </source>
</evidence>
<protein>
    <recommendedName>
        <fullName evidence="1">HTH arsR-type domain-containing protein</fullName>
    </recommendedName>
</protein>
<dbReference type="InterPro" id="IPR011991">
    <property type="entry name" value="ArsR-like_HTH"/>
</dbReference>
<dbReference type="STRING" id="1089455.MOPEL_069_00300"/>
<dbReference type="SMART" id="SM00418">
    <property type="entry name" value="HTH_ARSR"/>
    <property type="match status" value="1"/>
</dbReference>
<dbReference type="Proteomes" id="UP000004367">
    <property type="component" value="Unassembled WGS sequence"/>
</dbReference>
<keyword evidence="3" id="KW-1185">Reference proteome</keyword>
<name>H5URB7_9MICO</name>
<dbReference type="InterPro" id="IPR036388">
    <property type="entry name" value="WH-like_DNA-bd_sf"/>
</dbReference>
<dbReference type="AlphaFoldDB" id="H5URB7"/>
<dbReference type="InterPro" id="IPR036390">
    <property type="entry name" value="WH_DNA-bd_sf"/>
</dbReference>
<dbReference type="SUPFAM" id="SSF46785">
    <property type="entry name" value="Winged helix' DNA-binding domain"/>
    <property type="match status" value="1"/>
</dbReference>
<proteinExistence type="predicted"/>
<feature type="domain" description="HTH arsR-type" evidence="1">
    <location>
        <begin position="11"/>
        <end position="101"/>
    </location>
</feature>
<gene>
    <name evidence="2" type="ORF">MOPEL_069_00300</name>
</gene>
<evidence type="ECO:0000313" key="2">
    <source>
        <dbReference type="EMBL" id="GAB48275.1"/>
    </source>
</evidence>